<dbReference type="Gene3D" id="2.10.25.10">
    <property type="entry name" value="Laminin"/>
    <property type="match status" value="1"/>
</dbReference>
<evidence type="ECO:0000259" key="3">
    <source>
        <dbReference type="PROSITE" id="PS50026"/>
    </source>
</evidence>
<keyword evidence="1" id="KW-1015">Disulfide bond</keyword>
<evidence type="ECO:0000313" key="5">
    <source>
        <dbReference type="WBParaSite" id="jg6429"/>
    </source>
</evidence>
<evidence type="ECO:0000256" key="2">
    <source>
        <dbReference type="SAM" id="Phobius"/>
    </source>
</evidence>
<dbReference type="AlphaFoldDB" id="A0A915EKT3"/>
<feature type="domain" description="EGF-like" evidence="3">
    <location>
        <begin position="96"/>
        <end position="143"/>
    </location>
</feature>
<organism evidence="4 5">
    <name type="scientific">Ditylenchus dipsaci</name>
    <dbReference type="NCBI Taxonomy" id="166011"/>
    <lineage>
        <taxon>Eukaryota</taxon>
        <taxon>Metazoa</taxon>
        <taxon>Ecdysozoa</taxon>
        <taxon>Nematoda</taxon>
        <taxon>Chromadorea</taxon>
        <taxon>Rhabditida</taxon>
        <taxon>Tylenchina</taxon>
        <taxon>Tylenchomorpha</taxon>
        <taxon>Sphaerularioidea</taxon>
        <taxon>Anguinidae</taxon>
        <taxon>Anguininae</taxon>
        <taxon>Ditylenchus</taxon>
    </lineage>
</organism>
<comment type="caution">
    <text evidence="1">Lacks conserved residue(s) required for the propagation of feature annotation.</text>
</comment>
<sequence length="236" mass="26096">MKKQWSAVGKLGKSTLLLLLISVCFFCLLLLLIYFSSSTKFPNVCINGGINISTTVPSNQTTTNKDWLRAYRHKYGCTSSKLQQAEGVPAEVAKSSAQACPAPFNDIYCFNGGECMAEFQDDSPTQFLPFCKCALNYHGRRCEYLFNSELYGFSVGHNEVVETAALSTLVTFLLLGFCALSCCLYLYRRYGKQREAESMSCSSFVMGSSNAYSSSTDTPLSARQLRSLDYHGVCSL</sequence>
<keyword evidence="2" id="KW-0472">Membrane</keyword>
<protein>
    <submittedName>
        <fullName evidence="5">EGF-like domain-containing protein</fullName>
    </submittedName>
</protein>
<dbReference type="PROSITE" id="PS00022">
    <property type="entry name" value="EGF_1"/>
    <property type="match status" value="1"/>
</dbReference>
<reference evidence="5" key="1">
    <citation type="submission" date="2022-11" db="UniProtKB">
        <authorList>
            <consortium name="WormBaseParasite"/>
        </authorList>
    </citation>
    <scope>IDENTIFICATION</scope>
</reference>
<dbReference type="InterPro" id="IPR000742">
    <property type="entry name" value="EGF"/>
</dbReference>
<dbReference type="PROSITE" id="PS50026">
    <property type="entry name" value="EGF_3"/>
    <property type="match status" value="1"/>
</dbReference>
<dbReference type="WBParaSite" id="jg6429">
    <property type="protein sequence ID" value="jg6429"/>
    <property type="gene ID" value="jg6429"/>
</dbReference>
<dbReference type="SUPFAM" id="SSF57196">
    <property type="entry name" value="EGF/Laminin"/>
    <property type="match status" value="1"/>
</dbReference>
<proteinExistence type="predicted"/>
<accession>A0A915EKT3</accession>
<name>A0A915EKT3_9BILA</name>
<feature type="transmembrane region" description="Helical" evidence="2">
    <location>
        <begin position="164"/>
        <end position="187"/>
    </location>
</feature>
<keyword evidence="2" id="KW-0812">Transmembrane</keyword>
<feature type="disulfide bond" evidence="1">
    <location>
        <begin position="133"/>
        <end position="142"/>
    </location>
</feature>
<keyword evidence="1" id="KW-0245">EGF-like domain</keyword>
<dbReference type="Proteomes" id="UP000887574">
    <property type="component" value="Unplaced"/>
</dbReference>
<evidence type="ECO:0000256" key="1">
    <source>
        <dbReference type="PROSITE-ProRule" id="PRU00076"/>
    </source>
</evidence>
<evidence type="ECO:0000313" key="4">
    <source>
        <dbReference type="Proteomes" id="UP000887574"/>
    </source>
</evidence>
<keyword evidence="4" id="KW-1185">Reference proteome</keyword>
<keyword evidence="2" id="KW-1133">Transmembrane helix</keyword>